<dbReference type="InterPro" id="IPR005084">
    <property type="entry name" value="CBM6"/>
</dbReference>
<dbReference type="GO" id="GO:0046872">
    <property type="term" value="F:metal ion binding"/>
    <property type="evidence" value="ECO:0007669"/>
    <property type="project" value="UniProtKB-KW"/>
</dbReference>
<evidence type="ECO:0000256" key="5">
    <source>
        <dbReference type="ARBA" id="ARBA00022837"/>
    </source>
</evidence>
<evidence type="ECO:0000256" key="6">
    <source>
        <dbReference type="ARBA" id="ARBA00023157"/>
    </source>
</evidence>
<name>M5U6H6_9BACT</name>
<keyword evidence="6" id="KW-1015">Disulfide bond</keyword>
<evidence type="ECO:0000313" key="9">
    <source>
        <dbReference type="EMBL" id="EMI53471.1"/>
    </source>
</evidence>
<dbReference type="Proteomes" id="UP000011885">
    <property type="component" value="Unassembled WGS sequence"/>
</dbReference>
<comment type="caution">
    <text evidence="9">The sequence shown here is derived from an EMBL/GenBank/DDBJ whole genome shotgun (WGS) entry which is preliminary data.</text>
</comment>
<keyword evidence="2" id="KW-0964">Secreted</keyword>
<dbReference type="Pfam" id="PF22633">
    <property type="entry name" value="F5_F8_type_C_2"/>
    <property type="match status" value="1"/>
</dbReference>
<dbReference type="InterPro" id="IPR011050">
    <property type="entry name" value="Pectin_lyase_fold/virulence"/>
</dbReference>
<feature type="domain" description="Fucolectin tachylectin-4 pentraxin-1" evidence="8">
    <location>
        <begin position="1075"/>
        <end position="1227"/>
    </location>
</feature>
<sequence>MSPFGYLAFNANMTRVLCMLSVLAAMGWQHAGAANAVERVKGQNGKATTYYVDAVRGNDSYAGTTIAKPKATISAAAELVQPGDVVLVRGGTYRETVRVPRSGTSDAPIRFGAYRNEKVILSGCDPVTGWARLGNGDIWKANAGTSVWENGRGETLFVGGLLRFTAREKGEYDPLDLSRWGVIEKGDLTTEGFTAKDLTGHGDDFFNGAKVHFHVNDWTIETRRIADYESKTGKVTFDRPTNGVSQKQRFGYIIDSSIKLIDAPREWFHRGEQLYYRTAAGEDARDLDIEIRRRAYAFDVRDRSHVVIEKFTFRGVSVHTNDESNSNTYRGNRFYGYDKDNVGRFRLGGSDNLFRDNEVSQTWGSALTIGHSRNRIINNYFHDIGYTATARVLAMSGDSHLVSHNTVSKFARSFLDGYPDRSEFAYNVFKDGGRLSWDTGVFDGDAGRGNGGGCIVHHNVFSHSQRKGIYAAFYAGTDLVIHHNIVYGVGPNTVRHGYPNFLKYYHNTFIGPPPVLDTDVSDRAVQMSINNNLMLATEDCFSLGVDCRGNHVYNAGDFVNLAQNDFRLSASSSAIDCGVVLPGINDGYRGDAPDAGALEAGESMWKVGHDFRHPPEPKYEWRSLPGTNIFANGQFGTPPEMIPSESVTSKSDSNSEKWLVKGTPTYFNGNAWNHFNIGLARYGNHTVRLRPGDSMRRTFGDLKPNTTYTVAANVKLTDHRMECSDPDAKQASLASGEHRGVKYAQGVRRGDWLRFDNVDFGPAEKYNQMELVFSRPPGQKATQPTKIEIRVGDQKGTTIGEFVAQANVHDSWYSSIADIPPLVGKQTVCLVAVSENASSLRLANIRLRSSEIPAEGQLTIAARQHGGKEATRRIGSADWIPGYESLSFTTGHHATSFELLIENNGWYDAYLDRLAIFESTPRDPSTREKWYRAAPVDGDLVASDGEVRRGVNANGYEWWQVSFPQVVTPGRIELFGRDSKRLDQPRLIRVSLWERDPGIQGKVHWSQLRKTDGTFWRRDGVVINGGDISDDAATRLASAPTRVIRVECIGQKGLGEKSLGLTHARVFSATDRPPASNVAQAGIASQSSDHYVVTGKADQAIDGDIFPTARFTTTQLSKSPWWQVELKESVPIDQIRIFNRNSAADRISTFRVSVFDTDPDQGGKELWGREYSYQRGDIPSAGSLMILGRHSDSHCRLDSVRGGTFVRVQESGTGMLSLVEVQVWTTPH</sequence>
<dbReference type="PANTHER" id="PTHR40088:SF2">
    <property type="entry name" value="SECRETED SUGAR HYDROLASE"/>
    <property type="match status" value="1"/>
</dbReference>
<evidence type="ECO:0000259" key="8">
    <source>
        <dbReference type="SMART" id="SM00607"/>
    </source>
</evidence>
<keyword evidence="10" id="KW-1185">Reference proteome</keyword>
<evidence type="ECO:0000256" key="7">
    <source>
        <dbReference type="SAM" id="SignalP"/>
    </source>
</evidence>
<dbReference type="Gene3D" id="2.160.20.10">
    <property type="entry name" value="Single-stranded right-handed beta-helix, Pectin lyase-like"/>
    <property type="match status" value="2"/>
</dbReference>
<gene>
    <name evidence="9" type="ORF">RSSM_05087</name>
</gene>
<evidence type="ECO:0000313" key="10">
    <source>
        <dbReference type="Proteomes" id="UP000011885"/>
    </source>
</evidence>
<dbReference type="InterPro" id="IPR006585">
    <property type="entry name" value="FTP1"/>
</dbReference>
<dbReference type="GO" id="GO:0005576">
    <property type="term" value="C:extracellular region"/>
    <property type="evidence" value="ECO:0007669"/>
    <property type="project" value="UniProtKB-SubCell"/>
</dbReference>
<evidence type="ECO:0000256" key="2">
    <source>
        <dbReference type="ARBA" id="ARBA00022525"/>
    </source>
</evidence>
<accession>M5U6H6</accession>
<dbReference type="SUPFAM" id="SSF49785">
    <property type="entry name" value="Galactose-binding domain-like"/>
    <property type="match status" value="1"/>
</dbReference>
<comment type="subcellular location">
    <subcellularLocation>
        <location evidence="1">Secreted</location>
    </subcellularLocation>
</comment>
<feature type="signal peptide" evidence="7">
    <location>
        <begin position="1"/>
        <end position="24"/>
    </location>
</feature>
<keyword evidence="3" id="KW-0479">Metal-binding</keyword>
<reference evidence="9 10" key="1">
    <citation type="journal article" date="2013" name="Mar. Genomics">
        <title>Expression of sulfatases in Rhodopirellula baltica and the diversity of sulfatases in the genus Rhodopirellula.</title>
        <authorList>
            <person name="Wegner C.E."/>
            <person name="Richter-Heitmann T."/>
            <person name="Klindworth A."/>
            <person name="Klockow C."/>
            <person name="Richter M."/>
            <person name="Achstetter T."/>
            <person name="Glockner F.O."/>
            <person name="Harder J."/>
        </authorList>
    </citation>
    <scope>NUCLEOTIDE SEQUENCE [LARGE SCALE GENOMIC DNA]</scope>
    <source>
        <strain evidence="9 10">SM41</strain>
    </source>
</reference>
<dbReference type="SUPFAM" id="SSF51126">
    <property type="entry name" value="Pectin lyase-like"/>
    <property type="match status" value="1"/>
</dbReference>
<proteinExistence type="predicted"/>
<dbReference type="Gene3D" id="2.60.120.260">
    <property type="entry name" value="Galactose-binding domain-like"/>
    <property type="match status" value="2"/>
</dbReference>
<dbReference type="AlphaFoldDB" id="M5U6H6"/>
<feature type="chain" id="PRO_5004073249" evidence="7">
    <location>
        <begin position="25"/>
        <end position="1228"/>
    </location>
</feature>
<organism evidence="9 10">
    <name type="scientific">Rhodopirellula sallentina SM41</name>
    <dbReference type="NCBI Taxonomy" id="1263870"/>
    <lineage>
        <taxon>Bacteria</taxon>
        <taxon>Pseudomonadati</taxon>
        <taxon>Planctomycetota</taxon>
        <taxon>Planctomycetia</taxon>
        <taxon>Pirellulales</taxon>
        <taxon>Pirellulaceae</taxon>
        <taxon>Rhodopirellula</taxon>
    </lineage>
</organism>
<dbReference type="GO" id="GO:0016837">
    <property type="term" value="F:carbon-oxygen lyase activity, acting on polysaccharides"/>
    <property type="evidence" value="ECO:0007669"/>
    <property type="project" value="TreeGrafter"/>
</dbReference>
<dbReference type="SMART" id="SM00607">
    <property type="entry name" value="FTP"/>
    <property type="match status" value="1"/>
</dbReference>
<dbReference type="InterPro" id="IPR052052">
    <property type="entry name" value="Polysaccharide_Lyase_9"/>
</dbReference>
<dbReference type="Pfam" id="PF03422">
    <property type="entry name" value="CBM_6"/>
    <property type="match status" value="1"/>
</dbReference>
<dbReference type="EMBL" id="ANOH01000350">
    <property type="protein sequence ID" value="EMI53471.1"/>
    <property type="molecule type" value="Genomic_DNA"/>
</dbReference>
<dbReference type="GO" id="GO:0030246">
    <property type="term" value="F:carbohydrate binding"/>
    <property type="evidence" value="ECO:0007669"/>
    <property type="project" value="InterPro"/>
</dbReference>
<dbReference type="PATRIC" id="fig|1263870.3.peg.5379"/>
<protein>
    <submittedName>
        <fullName evidence="9">Carbohydrate-binding family 6</fullName>
    </submittedName>
</protein>
<dbReference type="InterPro" id="IPR008979">
    <property type="entry name" value="Galactose-bd-like_sf"/>
</dbReference>
<evidence type="ECO:0000256" key="3">
    <source>
        <dbReference type="ARBA" id="ARBA00022723"/>
    </source>
</evidence>
<dbReference type="PANTHER" id="PTHR40088">
    <property type="entry name" value="PECTATE LYASE (EUROFUNG)"/>
    <property type="match status" value="1"/>
</dbReference>
<evidence type="ECO:0000256" key="4">
    <source>
        <dbReference type="ARBA" id="ARBA00022729"/>
    </source>
</evidence>
<keyword evidence="4 7" id="KW-0732">Signal</keyword>
<evidence type="ECO:0000256" key="1">
    <source>
        <dbReference type="ARBA" id="ARBA00004613"/>
    </source>
</evidence>
<keyword evidence="5" id="KW-0106">Calcium</keyword>
<dbReference type="InterPro" id="IPR012334">
    <property type="entry name" value="Pectin_lyas_fold"/>
</dbReference>